<dbReference type="PANTHER" id="PTHR10658:SF11">
    <property type="entry name" value="VIBRATOR, ISOFORM B"/>
    <property type="match status" value="1"/>
</dbReference>
<protein>
    <recommendedName>
        <fullName evidence="2">Phosphatidylinositol transfer protein N-terminal domain-containing protein</fullName>
    </recommendedName>
</protein>
<reference evidence="3 4" key="1">
    <citation type="journal article" date="2023" name="Sci. Data">
        <title>Genome assembly of the Korean intertidal mud-creeper Batillaria attramentaria.</title>
        <authorList>
            <person name="Patra A.K."/>
            <person name="Ho P.T."/>
            <person name="Jun S."/>
            <person name="Lee S.J."/>
            <person name="Kim Y."/>
            <person name="Won Y.J."/>
        </authorList>
    </citation>
    <scope>NUCLEOTIDE SEQUENCE [LARGE SCALE GENOMIC DNA]</scope>
    <source>
        <strain evidence="3">Wonlab-2016</strain>
    </source>
</reference>
<evidence type="ECO:0000256" key="1">
    <source>
        <dbReference type="SAM" id="MobiDB-lite"/>
    </source>
</evidence>
<dbReference type="PANTHER" id="PTHR10658">
    <property type="entry name" value="PHOSPHATIDYLINOSITOL TRANSFER PROTEIN"/>
    <property type="match status" value="1"/>
</dbReference>
<feature type="domain" description="Phosphatidylinositol transfer protein N-terminal" evidence="2">
    <location>
        <begin position="42"/>
        <end position="211"/>
    </location>
</feature>
<dbReference type="Proteomes" id="UP001519460">
    <property type="component" value="Unassembled WGS sequence"/>
</dbReference>
<feature type="domain" description="Phosphatidylinositol transfer protein N-terminal" evidence="2">
    <location>
        <begin position="225"/>
        <end position="259"/>
    </location>
</feature>
<dbReference type="SUPFAM" id="SSF55961">
    <property type="entry name" value="Bet v1-like"/>
    <property type="match status" value="1"/>
</dbReference>
<name>A0ABD0JDY4_9CAEN</name>
<dbReference type="EMBL" id="JACVVK020000484">
    <property type="protein sequence ID" value="KAK7471653.1"/>
    <property type="molecule type" value="Genomic_DNA"/>
</dbReference>
<accession>A0ABD0JDY4</accession>
<dbReference type="InterPro" id="IPR001666">
    <property type="entry name" value="PI_transfer"/>
</dbReference>
<feature type="compositionally biased region" description="Basic and acidic residues" evidence="1">
    <location>
        <begin position="189"/>
        <end position="199"/>
    </location>
</feature>
<organism evidence="3 4">
    <name type="scientific">Batillaria attramentaria</name>
    <dbReference type="NCBI Taxonomy" id="370345"/>
    <lineage>
        <taxon>Eukaryota</taxon>
        <taxon>Metazoa</taxon>
        <taxon>Spiralia</taxon>
        <taxon>Lophotrochozoa</taxon>
        <taxon>Mollusca</taxon>
        <taxon>Gastropoda</taxon>
        <taxon>Caenogastropoda</taxon>
        <taxon>Sorbeoconcha</taxon>
        <taxon>Cerithioidea</taxon>
        <taxon>Batillariidae</taxon>
        <taxon>Batillaria</taxon>
    </lineage>
</organism>
<dbReference type="InterPro" id="IPR055261">
    <property type="entry name" value="PI_transfer_N"/>
</dbReference>
<dbReference type="Gene3D" id="3.30.530.20">
    <property type="match status" value="2"/>
</dbReference>
<evidence type="ECO:0000313" key="4">
    <source>
        <dbReference type="Proteomes" id="UP001519460"/>
    </source>
</evidence>
<comment type="caution">
    <text evidence="3">The sequence shown here is derived from an EMBL/GenBank/DDBJ whole genome shotgun (WGS) entry which is preliminary data.</text>
</comment>
<sequence length="311" mass="35467">MFACGLCTFQANHRHSPRTVCPPRTHAFLYTFKTVIRSVTGTTLSAFNIAHLWTVLEISKGETGGGEGVEILANEPFSVENNLHKPYEPLKARGQEFTEGHKVSRFIRALVPKGLLHLEEECWNAYPYTRTVLTNPAYMKDDFFIRIDSFCVENDTGQLENVHELTKEELGNREVHHLDISDNSAVPRSDYKRESDPTKCRSKKGRGPLPADTCVKGQQGGWTQNKRLCRNVHRQLYCGMDTWDGMTLEDVRKYEEQSKRELDELRRKGKVRGMTSDVEAEEARDRQQATKQRGCCCFRSRPDSASVHPSS</sequence>
<feature type="region of interest" description="Disordered" evidence="1">
    <location>
        <begin position="179"/>
        <end position="212"/>
    </location>
</feature>
<dbReference type="AlphaFoldDB" id="A0ABD0JDY4"/>
<evidence type="ECO:0000313" key="3">
    <source>
        <dbReference type="EMBL" id="KAK7471653.1"/>
    </source>
</evidence>
<feature type="region of interest" description="Disordered" evidence="1">
    <location>
        <begin position="266"/>
        <end position="293"/>
    </location>
</feature>
<dbReference type="InterPro" id="IPR023393">
    <property type="entry name" value="START-like_dom_sf"/>
</dbReference>
<gene>
    <name evidence="3" type="ORF">BaRGS_00035700</name>
</gene>
<dbReference type="Pfam" id="PF02121">
    <property type="entry name" value="IP_trans"/>
    <property type="match status" value="2"/>
</dbReference>
<proteinExistence type="predicted"/>
<keyword evidence="4" id="KW-1185">Reference proteome</keyword>
<dbReference type="PRINTS" id="PR00391">
    <property type="entry name" value="PITRANSFER"/>
</dbReference>
<evidence type="ECO:0000259" key="2">
    <source>
        <dbReference type="Pfam" id="PF02121"/>
    </source>
</evidence>